<organism evidence="6 7">
    <name type="scientific">Rhodococcus artemisiae</name>
    <dbReference type="NCBI Taxonomy" id="714159"/>
    <lineage>
        <taxon>Bacteria</taxon>
        <taxon>Bacillati</taxon>
        <taxon>Actinomycetota</taxon>
        <taxon>Actinomycetes</taxon>
        <taxon>Mycobacteriales</taxon>
        <taxon>Nocardiaceae</taxon>
        <taxon>Rhodococcus</taxon>
    </lineage>
</organism>
<keyword evidence="7" id="KW-1185">Reference proteome</keyword>
<evidence type="ECO:0000256" key="2">
    <source>
        <dbReference type="ARBA" id="ARBA00022448"/>
    </source>
</evidence>
<dbReference type="EMBL" id="JAUTXY010000010">
    <property type="protein sequence ID" value="MEE2059893.1"/>
    <property type="molecule type" value="Genomic_DNA"/>
</dbReference>
<gene>
    <name evidence="6" type="ORF">Q7514_20435</name>
</gene>
<accession>A0ABU7LEC0</accession>
<evidence type="ECO:0000256" key="3">
    <source>
        <dbReference type="ARBA" id="ARBA00022729"/>
    </source>
</evidence>
<protein>
    <submittedName>
        <fullName evidence="6">ABC transporter substrate-binding protein</fullName>
    </submittedName>
</protein>
<comment type="caution">
    <text evidence="6">The sequence shown here is derived from an EMBL/GenBank/DDBJ whole genome shotgun (WGS) entry which is preliminary data.</text>
</comment>
<dbReference type="Gene3D" id="3.40.190.10">
    <property type="entry name" value="Periplasmic binding protein-like II"/>
    <property type="match status" value="1"/>
</dbReference>
<dbReference type="InterPro" id="IPR030678">
    <property type="entry name" value="Peptide/Ni-bd"/>
</dbReference>
<keyword evidence="2" id="KW-0813">Transport</keyword>
<dbReference type="Gene3D" id="3.10.105.10">
    <property type="entry name" value="Dipeptide-binding Protein, Domain 3"/>
    <property type="match status" value="1"/>
</dbReference>
<dbReference type="CDD" id="cd00995">
    <property type="entry name" value="PBP2_NikA_DppA_OppA_like"/>
    <property type="match status" value="1"/>
</dbReference>
<sequence length="525" mass="55961">MLRPKRVLAVIAVACASALILSSCGGSSVDNSGAGGAEEVGDPVAGGSLDLIQMGEPRSLDPAALSNTYAHQPALGNALYGALIVNDLETQDIEYKMATDFVTADGGNTFTLTLRPDLTFTDSTPLDAAAVKYNWDRLRDPALGSTAIRVAGQIAGVEVVDPTTVSIALVSPNPHFPHSMLTTALNWIASPTALEQGRQAFDDNPVGAGPFTLVDWVRQGAIELEKNPNYWDAPKPYLDTLRITTVADTNQRFNAVSTGNADLSSEASWATLDKAEQAGVATELVPTGGGQIMVMNSALAPFDDVRARQAVSMALDRDALNTVVYNGVGEVTEYLFAESSPFFEEVPLWRYDTDAAQALFDELAADGTPLSFTFLSYPTQEAKSAAETLQAQLSAFDNVEVNVEVADYPTLTARAGGRDFDMILSSAIVQDPDYALWTAFHGDSPGNFSGLDDPALNDALGAGRLAETVEERTAAYSTVQERLAELVPGAWYIKASPSVMYGENVHGIDMYTLGSPLPEELWITE</sequence>
<dbReference type="PANTHER" id="PTHR30290:SF9">
    <property type="entry name" value="OLIGOPEPTIDE-BINDING PROTEIN APPA"/>
    <property type="match status" value="1"/>
</dbReference>
<evidence type="ECO:0000256" key="4">
    <source>
        <dbReference type="SAM" id="SignalP"/>
    </source>
</evidence>
<dbReference type="SUPFAM" id="SSF53850">
    <property type="entry name" value="Periplasmic binding protein-like II"/>
    <property type="match status" value="1"/>
</dbReference>
<proteinExistence type="inferred from homology"/>
<reference evidence="6 7" key="1">
    <citation type="submission" date="2023-07" db="EMBL/GenBank/DDBJ databases">
        <authorList>
            <person name="Girao M."/>
            <person name="Carvalho M.F."/>
        </authorList>
    </citation>
    <scope>NUCLEOTIDE SEQUENCE [LARGE SCALE GENOMIC DNA]</scope>
    <source>
        <strain evidence="6 7">YIM65754</strain>
    </source>
</reference>
<dbReference type="RefSeq" id="WP_330135095.1">
    <property type="nucleotide sequence ID" value="NZ_JAUTXY010000010.1"/>
</dbReference>
<evidence type="ECO:0000259" key="5">
    <source>
        <dbReference type="Pfam" id="PF00496"/>
    </source>
</evidence>
<feature type="signal peptide" evidence="4">
    <location>
        <begin position="1"/>
        <end position="25"/>
    </location>
</feature>
<dbReference type="Pfam" id="PF00496">
    <property type="entry name" value="SBP_bac_5"/>
    <property type="match status" value="1"/>
</dbReference>
<feature type="domain" description="Solute-binding protein family 5" evidence="5">
    <location>
        <begin position="94"/>
        <end position="444"/>
    </location>
</feature>
<dbReference type="InterPro" id="IPR039424">
    <property type="entry name" value="SBP_5"/>
</dbReference>
<name>A0ABU7LEC0_9NOCA</name>
<evidence type="ECO:0000313" key="6">
    <source>
        <dbReference type="EMBL" id="MEE2059893.1"/>
    </source>
</evidence>
<dbReference type="PIRSF" id="PIRSF002741">
    <property type="entry name" value="MppA"/>
    <property type="match status" value="1"/>
</dbReference>
<dbReference type="PROSITE" id="PS51257">
    <property type="entry name" value="PROKAR_LIPOPROTEIN"/>
    <property type="match status" value="1"/>
</dbReference>
<feature type="chain" id="PRO_5046080624" evidence="4">
    <location>
        <begin position="26"/>
        <end position="525"/>
    </location>
</feature>
<evidence type="ECO:0000313" key="7">
    <source>
        <dbReference type="Proteomes" id="UP001336020"/>
    </source>
</evidence>
<dbReference type="Proteomes" id="UP001336020">
    <property type="component" value="Unassembled WGS sequence"/>
</dbReference>
<keyword evidence="3 4" id="KW-0732">Signal</keyword>
<evidence type="ECO:0000256" key="1">
    <source>
        <dbReference type="ARBA" id="ARBA00005695"/>
    </source>
</evidence>
<comment type="similarity">
    <text evidence="1">Belongs to the bacterial solute-binding protein 5 family.</text>
</comment>
<dbReference type="InterPro" id="IPR000914">
    <property type="entry name" value="SBP_5_dom"/>
</dbReference>
<dbReference type="PANTHER" id="PTHR30290">
    <property type="entry name" value="PERIPLASMIC BINDING COMPONENT OF ABC TRANSPORTER"/>
    <property type="match status" value="1"/>
</dbReference>